<keyword evidence="1" id="KW-0560">Oxidoreductase</keyword>
<evidence type="ECO:0000313" key="3">
    <source>
        <dbReference type="EMBL" id="CAB4807738.1"/>
    </source>
</evidence>
<reference evidence="3" key="1">
    <citation type="submission" date="2020-05" db="EMBL/GenBank/DDBJ databases">
        <authorList>
            <person name="Chiriac C."/>
            <person name="Salcher M."/>
            <person name="Ghai R."/>
            <person name="Kavagutti S V."/>
        </authorList>
    </citation>
    <scope>NUCLEOTIDE SEQUENCE</scope>
</reference>
<organism evidence="3">
    <name type="scientific">freshwater metagenome</name>
    <dbReference type="NCBI Taxonomy" id="449393"/>
    <lineage>
        <taxon>unclassified sequences</taxon>
        <taxon>metagenomes</taxon>
        <taxon>ecological metagenomes</taxon>
    </lineage>
</organism>
<sequence>MAADPVVLYRAWLIDNGHATEAALAEIEEQVTAAIDDAVEFALNSPQPDASELYTDVFGDESAAMLNGVSR</sequence>
<dbReference type="SUPFAM" id="SSF52518">
    <property type="entry name" value="Thiamin diphosphate-binding fold (THDP-binding)"/>
    <property type="match status" value="1"/>
</dbReference>
<dbReference type="GO" id="GO:0016624">
    <property type="term" value="F:oxidoreductase activity, acting on the aldehyde or oxo group of donors, disulfide as acceptor"/>
    <property type="evidence" value="ECO:0007669"/>
    <property type="project" value="InterPro"/>
</dbReference>
<dbReference type="EMBL" id="CAFAAI010000254">
    <property type="protein sequence ID" value="CAB4807738.1"/>
    <property type="molecule type" value="Genomic_DNA"/>
</dbReference>
<dbReference type="Pfam" id="PF00676">
    <property type="entry name" value="E1_dh"/>
    <property type="match status" value="1"/>
</dbReference>
<gene>
    <name evidence="3" type="ORF">UFOPK2992_01373</name>
</gene>
<feature type="domain" description="Dehydrogenase E1 component" evidence="2">
    <location>
        <begin position="3"/>
        <end position="50"/>
    </location>
</feature>
<evidence type="ECO:0000259" key="2">
    <source>
        <dbReference type="Pfam" id="PF00676"/>
    </source>
</evidence>
<dbReference type="InterPro" id="IPR029061">
    <property type="entry name" value="THDP-binding"/>
</dbReference>
<accession>A0A6J6YK83</accession>
<protein>
    <submittedName>
        <fullName evidence="3">Unannotated protein</fullName>
    </submittedName>
</protein>
<name>A0A6J6YK83_9ZZZZ</name>
<proteinExistence type="predicted"/>
<evidence type="ECO:0000256" key="1">
    <source>
        <dbReference type="ARBA" id="ARBA00023002"/>
    </source>
</evidence>
<dbReference type="AlphaFoldDB" id="A0A6J6YK83"/>
<dbReference type="Gene3D" id="3.40.50.970">
    <property type="match status" value="1"/>
</dbReference>
<dbReference type="InterPro" id="IPR001017">
    <property type="entry name" value="DH_E1"/>
</dbReference>